<protein>
    <submittedName>
        <fullName evidence="1">Uncharacterized protein</fullName>
    </submittedName>
</protein>
<dbReference type="EMBL" id="NHTK01001224">
    <property type="protein sequence ID" value="PPR01674.1"/>
    <property type="molecule type" value="Genomic_DNA"/>
</dbReference>
<dbReference type="STRING" id="181874.A0A409YFB3"/>
<evidence type="ECO:0000313" key="2">
    <source>
        <dbReference type="Proteomes" id="UP000284842"/>
    </source>
</evidence>
<gene>
    <name evidence="1" type="ORF">CVT24_001503</name>
</gene>
<sequence length="642" mass="73436">MGAFDLISKERFRPYLSNDGVPGEDILSEILSDLENLEKQREGTIRCIDVLNLTLSALQKQRRRLDHEISSYKSVLSPIRRLPDDMLSEIFLHTLPSTRHPLPVLTEPPLLLTTVCKKWKRIAEATPRLWSKLHIVCPSGPNSATVDEDFKLLVYQYTTGVKRWLELSHDTPLALFLSLDAPYGGSMYYPDHHFHPLAEELLHFIIQQSPRWSTLELSCTVPTLRLMYRLISASGMHPTLPALRRLRFHIEYGEGGESQVEDRKGLFPFSNSSITELSLNLWGHPLFKFLSSIYNVTNWGTLTHLTIHNFAGYLQPLLGTFRKCPQLEALLLSCYGNTRLETESGEFTWVTPSELISMPKLTTFTLQYGNDDEYNFCAFFDTPALTQFSFYPTYYKEFLNVNEASNISSPLRRFLARCSNLRSLTLDPRWLTSKQDMVSIIQTVPQIEHITFNHASRPMWMHNFEKGTYPIISEYDDQRYTRHLNWLFGVQLTDSDRPLPASNSSVQQLLPNIQAISFLEIFICPKVADAIMEVCKSRISRTISEHGIRDDNIASNSVSPASLNYIQITGAKFDSTVAIEDELARYAESIGRRVGEDLVLDITYPWGPITQVSEDTTDRLSIFDHQRGLSFATDRTWGFIEA</sequence>
<keyword evidence="2" id="KW-1185">Reference proteome</keyword>
<dbReference type="Proteomes" id="UP000284842">
    <property type="component" value="Unassembled WGS sequence"/>
</dbReference>
<dbReference type="AlphaFoldDB" id="A0A409YFB3"/>
<organism evidence="1 2">
    <name type="scientific">Panaeolus cyanescens</name>
    <dbReference type="NCBI Taxonomy" id="181874"/>
    <lineage>
        <taxon>Eukaryota</taxon>
        <taxon>Fungi</taxon>
        <taxon>Dikarya</taxon>
        <taxon>Basidiomycota</taxon>
        <taxon>Agaricomycotina</taxon>
        <taxon>Agaricomycetes</taxon>
        <taxon>Agaricomycetidae</taxon>
        <taxon>Agaricales</taxon>
        <taxon>Agaricineae</taxon>
        <taxon>Galeropsidaceae</taxon>
        <taxon>Panaeolus</taxon>
    </lineage>
</organism>
<comment type="caution">
    <text evidence="1">The sequence shown here is derived from an EMBL/GenBank/DDBJ whole genome shotgun (WGS) entry which is preliminary data.</text>
</comment>
<proteinExistence type="predicted"/>
<dbReference type="Gene3D" id="1.20.1280.50">
    <property type="match status" value="1"/>
</dbReference>
<dbReference type="InterPro" id="IPR032675">
    <property type="entry name" value="LRR_dom_sf"/>
</dbReference>
<dbReference type="SUPFAM" id="SSF52058">
    <property type="entry name" value="L domain-like"/>
    <property type="match status" value="1"/>
</dbReference>
<dbReference type="OrthoDB" id="3221235at2759"/>
<accession>A0A409YFB3</accession>
<name>A0A409YFB3_9AGAR</name>
<dbReference type="InParanoid" id="A0A409YFB3"/>
<reference evidence="1 2" key="1">
    <citation type="journal article" date="2018" name="Evol. Lett.">
        <title>Horizontal gene cluster transfer increased hallucinogenic mushroom diversity.</title>
        <authorList>
            <person name="Reynolds H.T."/>
            <person name="Vijayakumar V."/>
            <person name="Gluck-Thaler E."/>
            <person name="Korotkin H.B."/>
            <person name="Matheny P.B."/>
            <person name="Slot J.C."/>
        </authorList>
    </citation>
    <scope>NUCLEOTIDE SEQUENCE [LARGE SCALE GENOMIC DNA]</scope>
    <source>
        <strain evidence="1 2">2629</strain>
    </source>
</reference>
<evidence type="ECO:0000313" key="1">
    <source>
        <dbReference type="EMBL" id="PPR01674.1"/>
    </source>
</evidence>
<dbReference type="Gene3D" id="3.80.10.10">
    <property type="entry name" value="Ribonuclease Inhibitor"/>
    <property type="match status" value="1"/>
</dbReference>